<evidence type="ECO:0000256" key="7">
    <source>
        <dbReference type="ARBA" id="ARBA00023141"/>
    </source>
</evidence>
<keyword evidence="5" id="KW-0418">Kinase</keyword>
<reference evidence="8" key="1">
    <citation type="journal article" date="2014" name="Nat. Commun.">
        <title>The emerging biofuel crop Camelina sativa retains a highly undifferentiated hexaploid genome structure.</title>
        <authorList>
            <person name="Kagale S."/>
            <person name="Koh C."/>
            <person name="Nixon J."/>
            <person name="Bollina V."/>
            <person name="Clarke W.E."/>
            <person name="Tuteja R."/>
            <person name="Spillane C."/>
            <person name="Robinson S.J."/>
            <person name="Links M.G."/>
            <person name="Clarke C."/>
            <person name="Higgins E.E."/>
            <person name="Huebert T."/>
            <person name="Sharpe A.G."/>
            <person name="Parkin I.A."/>
        </authorList>
    </citation>
    <scope>NUCLEOTIDE SEQUENCE [LARGE SCALE GENOMIC DNA]</scope>
    <source>
        <strain evidence="8">cv. DH55</strain>
    </source>
</reference>
<keyword evidence="7" id="KW-0057">Aromatic amino acid biosynthesis</keyword>
<accession>A0ABM1QB92</accession>
<keyword evidence="6" id="KW-0067">ATP-binding</keyword>
<evidence type="ECO:0000256" key="6">
    <source>
        <dbReference type="ARBA" id="ARBA00022840"/>
    </source>
</evidence>
<gene>
    <name evidence="9" type="primary">LOC104707208</name>
</gene>
<reference evidence="9" key="2">
    <citation type="submission" date="2025-08" db="UniProtKB">
        <authorList>
            <consortium name="RefSeq"/>
        </authorList>
    </citation>
    <scope>IDENTIFICATION</scope>
    <source>
        <tissue evidence="9">Leaf</tissue>
    </source>
</reference>
<comment type="similarity">
    <text evidence="1">Belongs to the shikimate kinase family.</text>
</comment>
<evidence type="ECO:0000256" key="3">
    <source>
        <dbReference type="ARBA" id="ARBA00022679"/>
    </source>
</evidence>
<evidence type="ECO:0000256" key="5">
    <source>
        <dbReference type="ARBA" id="ARBA00022777"/>
    </source>
</evidence>
<keyword evidence="3" id="KW-0808">Transferase</keyword>
<keyword evidence="4" id="KW-0547">Nucleotide-binding</keyword>
<dbReference type="Gene3D" id="3.40.50.300">
    <property type="entry name" value="P-loop containing nucleotide triphosphate hydrolases"/>
    <property type="match status" value="1"/>
</dbReference>
<dbReference type="PANTHER" id="PTHR21087:SF16">
    <property type="entry name" value="SHIKIMATE KINASE 1, CHLOROPLASTIC"/>
    <property type="match status" value="1"/>
</dbReference>
<keyword evidence="8" id="KW-1185">Reference proteome</keyword>
<dbReference type="InterPro" id="IPR027417">
    <property type="entry name" value="P-loop_NTPase"/>
</dbReference>
<evidence type="ECO:0000256" key="4">
    <source>
        <dbReference type="ARBA" id="ARBA00022741"/>
    </source>
</evidence>
<dbReference type="PANTHER" id="PTHR21087">
    <property type="entry name" value="SHIKIMATE KINASE"/>
    <property type="match status" value="1"/>
</dbReference>
<evidence type="ECO:0000256" key="1">
    <source>
        <dbReference type="ARBA" id="ARBA00006997"/>
    </source>
</evidence>
<proteinExistence type="inferred from homology"/>
<dbReference type="GeneID" id="104707208"/>
<dbReference type="PROSITE" id="PS01128">
    <property type="entry name" value="SHIKIMATE_KINASE"/>
    <property type="match status" value="1"/>
</dbReference>
<dbReference type="InterPro" id="IPR031322">
    <property type="entry name" value="Shikimate/glucono_kinase"/>
</dbReference>
<dbReference type="Pfam" id="PF01202">
    <property type="entry name" value="SKI"/>
    <property type="match status" value="1"/>
</dbReference>
<organism evidence="8 9">
    <name type="scientific">Camelina sativa</name>
    <name type="common">False flax</name>
    <name type="synonym">Myagrum sativum</name>
    <dbReference type="NCBI Taxonomy" id="90675"/>
    <lineage>
        <taxon>Eukaryota</taxon>
        <taxon>Viridiplantae</taxon>
        <taxon>Streptophyta</taxon>
        <taxon>Embryophyta</taxon>
        <taxon>Tracheophyta</taxon>
        <taxon>Spermatophyta</taxon>
        <taxon>Magnoliopsida</taxon>
        <taxon>eudicotyledons</taxon>
        <taxon>Gunneridae</taxon>
        <taxon>Pentapetalae</taxon>
        <taxon>rosids</taxon>
        <taxon>malvids</taxon>
        <taxon>Brassicales</taxon>
        <taxon>Brassicaceae</taxon>
        <taxon>Camelineae</taxon>
        <taxon>Camelina</taxon>
    </lineage>
</organism>
<name>A0ABM1QB92_CAMSA</name>
<evidence type="ECO:0000313" key="8">
    <source>
        <dbReference type="Proteomes" id="UP000694864"/>
    </source>
</evidence>
<keyword evidence="2" id="KW-0028">Amino-acid biosynthesis</keyword>
<protein>
    <submittedName>
        <fullName evidence="9">Shikimate kinase 1, chloroplastic-like isoform X1</fullName>
    </submittedName>
</protein>
<evidence type="ECO:0000313" key="9">
    <source>
        <dbReference type="RefSeq" id="XP_019084030.1"/>
    </source>
</evidence>
<dbReference type="Proteomes" id="UP000694864">
    <property type="component" value="Chromosome 8"/>
</dbReference>
<evidence type="ECO:0000256" key="2">
    <source>
        <dbReference type="ARBA" id="ARBA00022605"/>
    </source>
</evidence>
<dbReference type="InterPro" id="IPR023000">
    <property type="entry name" value="Shikimate_kinase_CS"/>
</dbReference>
<sequence>MTIGCCINTKLGCRRVIFYKFSGCVSDTLIEQAMNGTSVAEIFEHHGESLFREKETDALKKLSSMYDVVVSTGGGAVIRPINWKYMHKGIMHLASCASRSLSP</sequence>
<dbReference type="RefSeq" id="XP_019084030.1">
    <property type="nucleotide sequence ID" value="XM_019228485.1"/>
</dbReference>